<keyword evidence="12 13" id="KW-0998">Cell outer membrane</keyword>
<comment type="similarity">
    <text evidence="2">Belongs to the TonB-dependent receptor family. Hemoglobin/haptoglobin binding protein subfamily.</text>
</comment>
<evidence type="ECO:0000259" key="15">
    <source>
        <dbReference type="SMART" id="SM00965"/>
    </source>
</evidence>
<keyword evidence="11 16" id="KW-0675">Receptor</keyword>
<evidence type="ECO:0000256" key="13">
    <source>
        <dbReference type="PROSITE-ProRule" id="PRU01360"/>
    </source>
</evidence>
<evidence type="ECO:0000256" key="9">
    <source>
        <dbReference type="ARBA" id="ARBA00023077"/>
    </source>
</evidence>
<evidence type="ECO:0000256" key="3">
    <source>
        <dbReference type="ARBA" id="ARBA00022448"/>
    </source>
</evidence>
<dbReference type="PROSITE" id="PS52016">
    <property type="entry name" value="TONB_DEPENDENT_REC_3"/>
    <property type="match status" value="1"/>
</dbReference>
<dbReference type="SMART" id="SM00965">
    <property type="entry name" value="STN"/>
    <property type="match status" value="1"/>
</dbReference>
<dbReference type="PANTHER" id="PTHR30069:SF29">
    <property type="entry name" value="HEMOGLOBIN AND HEMOGLOBIN-HAPTOGLOBIN-BINDING PROTEIN 1-RELATED"/>
    <property type="match status" value="1"/>
</dbReference>
<comment type="subcellular location">
    <subcellularLocation>
        <location evidence="1 13">Cell outer membrane</location>
        <topology evidence="1 13">Multi-pass membrane protein</topology>
    </subcellularLocation>
</comment>
<evidence type="ECO:0000256" key="10">
    <source>
        <dbReference type="ARBA" id="ARBA00023136"/>
    </source>
</evidence>
<proteinExistence type="inferred from homology"/>
<protein>
    <submittedName>
        <fullName evidence="16">Outer membrane receptor for ferrienterochelin and colicin</fullName>
    </submittedName>
</protein>
<dbReference type="SUPFAM" id="SSF56935">
    <property type="entry name" value="Porins"/>
    <property type="match status" value="1"/>
</dbReference>
<keyword evidence="8" id="KW-0408">Iron</keyword>
<dbReference type="EMBL" id="PTIZ01000002">
    <property type="protein sequence ID" value="PPK77383.1"/>
    <property type="molecule type" value="Genomic_DNA"/>
</dbReference>
<dbReference type="GO" id="GO:0009279">
    <property type="term" value="C:cell outer membrane"/>
    <property type="evidence" value="ECO:0007669"/>
    <property type="project" value="UniProtKB-SubCell"/>
</dbReference>
<evidence type="ECO:0000256" key="11">
    <source>
        <dbReference type="ARBA" id="ARBA00023170"/>
    </source>
</evidence>
<dbReference type="Proteomes" id="UP000240010">
    <property type="component" value="Unassembled WGS sequence"/>
</dbReference>
<keyword evidence="10 13" id="KW-0472">Membrane</keyword>
<feature type="domain" description="Secretin/TonB short N-terminal" evidence="15">
    <location>
        <begin position="46"/>
        <end position="97"/>
    </location>
</feature>
<keyword evidence="3 13" id="KW-0813">Transport</keyword>
<gene>
    <name evidence="16" type="ORF">B0F87_102496</name>
</gene>
<evidence type="ECO:0000313" key="17">
    <source>
        <dbReference type="Proteomes" id="UP000240010"/>
    </source>
</evidence>
<dbReference type="AlphaFoldDB" id="A0A2S6HJ09"/>
<dbReference type="RefSeq" id="WP_104428050.1">
    <property type="nucleotide sequence ID" value="NZ_PTIZ01000002.1"/>
</dbReference>
<dbReference type="Gene3D" id="2.170.130.10">
    <property type="entry name" value="TonB-dependent receptor, plug domain"/>
    <property type="match status" value="1"/>
</dbReference>
<evidence type="ECO:0000256" key="14">
    <source>
        <dbReference type="RuleBase" id="RU003357"/>
    </source>
</evidence>
<dbReference type="GO" id="GO:0044718">
    <property type="term" value="P:siderophore transmembrane transport"/>
    <property type="evidence" value="ECO:0007669"/>
    <property type="project" value="TreeGrafter"/>
</dbReference>
<keyword evidence="5" id="KW-0406">Ion transport</keyword>
<keyword evidence="9 14" id="KW-0798">TonB box</keyword>
<dbReference type="CDD" id="cd01347">
    <property type="entry name" value="ligand_gated_channel"/>
    <property type="match status" value="1"/>
</dbReference>
<dbReference type="InterPro" id="IPR011662">
    <property type="entry name" value="Secretin/TonB_short_N"/>
</dbReference>
<dbReference type="InterPro" id="IPR012910">
    <property type="entry name" value="Plug_dom"/>
</dbReference>
<accession>A0A2S6HJ09</accession>
<evidence type="ECO:0000256" key="12">
    <source>
        <dbReference type="ARBA" id="ARBA00023237"/>
    </source>
</evidence>
<dbReference type="Pfam" id="PF00593">
    <property type="entry name" value="TonB_dep_Rec_b-barrel"/>
    <property type="match status" value="1"/>
</dbReference>
<dbReference type="Gene3D" id="3.55.50.30">
    <property type="match status" value="1"/>
</dbReference>
<dbReference type="Gene3D" id="2.40.170.20">
    <property type="entry name" value="TonB-dependent receptor, beta-barrel domain"/>
    <property type="match status" value="1"/>
</dbReference>
<evidence type="ECO:0000256" key="6">
    <source>
        <dbReference type="ARBA" id="ARBA00022692"/>
    </source>
</evidence>
<dbReference type="GO" id="GO:0015344">
    <property type="term" value="F:siderophore uptake transmembrane transporter activity"/>
    <property type="evidence" value="ECO:0007669"/>
    <property type="project" value="TreeGrafter"/>
</dbReference>
<dbReference type="InterPro" id="IPR036942">
    <property type="entry name" value="Beta-barrel_TonB_sf"/>
</dbReference>
<dbReference type="InterPro" id="IPR000531">
    <property type="entry name" value="Beta-barrel_TonB"/>
</dbReference>
<evidence type="ECO:0000256" key="1">
    <source>
        <dbReference type="ARBA" id="ARBA00004571"/>
    </source>
</evidence>
<evidence type="ECO:0000256" key="5">
    <source>
        <dbReference type="ARBA" id="ARBA00022496"/>
    </source>
</evidence>
<sequence>MKQLALPLIAGLLYCQNVLAEQKLHVDIPSQPLATALEQFEQQTGVQILYAADAMSGKTSPQLAGQYTAQQALKILLDKSGLAYRFTDDHTVAVKRVEPAGVNNVADDKKNAVHKLDTIVVTATKTERPISEVPATTAVIDEKQIANMYSRDTSDVLTRAAGVDIARSGTSGIATLNIRGTGSRRSSVLVNGQYAEFLDTGIGNRNTLQTVDWDDVERIEVVRGAGSALYGPNAMGGMVNVITKEAPKEKNVTRPFFVFDSLPTYGGGASTGGTLDDFSYQLNVKHLSSDGYKSTPNPAFFPGSTGTVSHSLQNGGWDKTMLGGRLGYRLSEQSKLKFAFNYMDESDLAFDRVNTPQNGQYGQYSLEFKHDFSDRLDVTTTVSHRSHVADLTFDNYFYPSTITNITPSTTLFEDAQKLTGEMRARWMPAQGHTLLFGYNAAQDWTKVRNITTLTGVETDRRNAEIQNHGLYLQYELEFSKKLFVSMGGRYDWFNYDVNANIATPNTQRLSKTTFETFNPRGGIRYKFNDDISVHGSIGTGFRAPEPSAVVGGVNSAFVELQPNAGLKPETSDSYDLGIDFDTPFGLHAAATGFFNDISDYILSSRTRVGNKTILQSQNLAKVHTYGVELELTQQITDHFSLFTNYTHTIARTAAPLLPTASGLPQEGYQLPNVPEHKAAFGLLFDSSRISGRLEGRYASRRFISGDSRNQDAFALSSYVVADINATYRHPIGNKKTLDLTAGINNILDRQYESRGQGVYNEPRIGFIKLGLEF</sequence>
<evidence type="ECO:0000256" key="7">
    <source>
        <dbReference type="ARBA" id="ARBA00022729"/>
    </source>
</evidence>
<dbReference type="Pfam" id="PF07715">
    <property type="entry name" value="Plug"/>
    <property type="match status" value="1"/>
</dbReference>
<keyword evidence="6 13" id="KW-0812">Transmembrane</keyword>
<dbReference type="PANTHER" id="PTHR30069">
    <property type="entry name" value="TONB-DEPENDENT OUTER MEMBRANE RECEPTOR"/>
    <property type="match status" value="1"/>
</dbReference>
<comment type="caution">
    <text evidence="16">The sequence shown here is derived from an EMBL/GenBank/DDBJ whole genome shotgun (WGS) entry which is preliminary data.</text>
</comment>
<name>A0A2S6HJ09_9GAMM</name>
<reference evidence="16 17" key="1">
    <citation type="submission" date="2018-02" db="EMBL/GenBank/DDBJ databases">
        <title>Subsurface microbial communities from deep shales in Ohio and West Virginia, USA.</title>
        <authorList>
            <person name="Wrighton K."/>
        </authorList>
    </citation>
    <scope>NUCLEOTIDE SEQUENCE [LARGE SCALE GENOMIC DNA]</scope>
    <source>
        <strain evidence="16 17">OWC-DMM</strain>
    </source>
</reference>
<dbReference type="InterPro" id="IPR037066">
    <property type="entry name" value="Plug_dom_sf"/>
</dbReference>
<keyword evidence="7" id="KW-0732">Signal</keyword>
<keyword evidence="4 13" id="KW-1134">Transmembrane beta strand</keyword>
<dbReference type="Pfam" id="PF07660">
    <property type="entry name" value="STN"/>
    <property type="match status" value="1"/>
</dbReference>
<keyword evidence="5" id="KW-0410">Iron transport</keyword>
<dbReference type="InterPro" id="IPR039426">
    <property type="entry name" value="TonB-dep_rcpt-like"/>
</dbReference>
<evidence type="ECO:0000256" key="8">
    <source>
        <dbReference type="ARBA" id="ARBA00023004"/>
    </source>
</evidence>
<organism evidence="16 17">
    <name type="scientific">Methylobacter tundripaludum</name>
    <dbReference type="NCBI Taxonomy" id="173365"/>
    <lineage>
        <taxon>Bacteria</taxon>
        <taxon>Pseudomonadati</taxon>
        <taxon>Pseudomonadota</taxon>
        <taxon>Gammaproteobacteria</taxon>
        <taxon>Methylococcales</taxon>
        <taxon>Methylococcaceae</taxon>
        <taxon>Methylobacter</taxon>
    </lineage>
</organism>
<evidence type="ECO:0000256" key="2">
    <source>
        <dbReference type="ARBA" id="ARBA00008143"/>
    </source>
</evidence>
<evidence type="ECO:0000256" key="4">
    <source>
        <dbReference type="ARBA" id="ARBA00022452"/>
    </source>
</evidence>
<evidence type="ECO:0000313" key="16">
    <source>
        <dbReference type="EMBL" id="PPK77383.1"/>
    </source>
</evidence>